<evidence type="ECO:0000256" key="1">
    <source>
        <dbReference type="SAM" id="MobiDB-lite"/>
    </source>
</evidence>
<dbReference type="InterPro" id="IPR051177">
    <property type="entry name" value="CIK-Related_Protein"/>
</dbReference>
<reference evidence="2 3" key="1">
    <citation type="journal article" date="2008" name="Nature">
        <title>The genome of the choanoflagellate Monosiga brevicollis and the origin of metazoans.</title>
        <authorList>
            <consortium name="JGI Sequencing"/>
            <person name="King N."/>
            <person name="Westbrook M.J."/>
            <person name="Young S.L."/>
            <person name="Kuo A."/>
            <person name="Abedin M."/>
            <person name="Chapman J."/>
            <person name="Fairclough S."/>
            <person name="Hellsten U."/>
            <person name="Isogai Y."/>
            <person name="Letunic I."/>
            <person name="Marr M."/>
            <person name="Pincus D."/>
            <person name="Putnam N."/>
            <person name="Rokas A."/>
            <person name="Wright K.J."/>
            <person name="Zuzow R."/>
            <person name="Dirks W."/>
            <person name="Good M."/>
            <person name="Goodstein D."/>
            <person name="Lemons D."/>
            <person name="Li W."/>
            <person name="Lyons J.B."/>
            <person name="Morris A."/>
            <person name="Nichols S."/>
            <person name="Richter D.J."/>
            <person name="Salamov A."/>
            <person name="Bork P."/>
            <person name="Lim W.A."/>
            <person name="Manning G."/>
            <person name="Miller W.T."/>
            <person name="McGinnis W."/>
            <person name="Shapiro H."/>
            <person name="Tjian R."/>
            <person name="Grigoriev I.V."/>
            <person name="Rokhsar D."/>
        </authorList>
    </citation>
    <scope>NUCLEOTIDE SEQUENCE [LARGE SCALE GENOMIC DNA]</scope>
    <source>
        <strain evidence="3">MX1 / ATCC 50154</strain>
    </source>
</reference>
<feature type="compositionally biased region" description="Polar residues" evidence="1">
    <location>
        <begin position="583"/>
        <end position="593"/>
    </location>
</feature>
<sequence>MGLVASTAAPEGAGVRTLATQDATGIWTILRSVSHDPEEDITIFEHTSTADPDPVLSLVKNSANWLRKLRHPCLLKYEWEQGTTAQRRLGIVTEPVVPWASLDCRLTPHEALVLCHTLVRALTFLTEVALFITPAAMLVALTRLLHAHDPDSTRAHVLCTPLPTQCGLYHNNICLRSVFVHASTGQFKLGGFEFTAEQSQPPLESDLRELAARAPADCQCPDVWALNALLDVLPLTAPLPRALLALVRQLVQANTLQVRAHLCPPYNIANRRAVPLRPVGECNGTRNLALMMDLIPLVMGQSHPIAGCFSADLPAACAAHRSARGHLGGSKLHSHTSPWSCPPMVLQTLRIYSAPLSEGLLESNDVVSRTLLLEAYYLAAPAMSLKALERCLHLIQQGEDLIPTMGSDCALLFRSAMPSHPHKRTLWPGFVADDDSVMASSYMAMGAAIKRLGGDVLHAHRMPVVAAFNPPRPADEDSDAGRFQDGSSVRPPTKAVTASPGQSVYADDPVPMEDTPASPASGADSPTKTRTMGAISSGRPAKTKAERDAEREARRKAREERREAAKQKGSRSKLGAKKASGEDPTTSPVSGLESQKAPVDNSATMEPGWGSGNEEDVDADWGNLNEGDANDDWINQSEDVAGAGEPKTSGSPQLAGDWGDEDAAVDWGPLEEDEDVEEKEQESSDATTKSKEQESANMKVAAVVETNDWANEDDGWGAEDDDWGALEDEMSAKEHSSPVPQPDVSRHQSTSPGERMDDDRAGSGREGKAGKNQSAMASPVSGARTKIRDAQSSDRQTVPVRSSSITSKMDGNTSPPSSSPSSPPKKQSERPMKKGMKLAGRAKRQVLPSDDSQSSTQTRATSSEGQAPTVTPATKPPAAAEPVVPKVVSDDPFAELAPKLEPQPTSPAPALSAPATMRFAAADPSPEDDGGDGWGEADGDGWGDAGDEDLDLDL</sequence>
<feature type="compositionally biased region" description="Acidic residues" evidence="1">
    <location>
        <begin position="658"/>
        <end position="680"/>
    </location>
</feature>
<keyword evidence="3" id="KW-1185">Reference proteome</keyword>
<dbReference type="Gene3D" id="3.30.200.20">
    <property type="entry name" value="Phosphorylase Kinase, domain 1"/>
    <property type="match status" value="1"/>
</dbReference>
<feature type="compositionally biased region" description="Low complexity" evidence="1">
    <location>
        <begin position="849"/>
        <end position="887"/>
    </location>
</feature>
<feature type="compositionally biased region" description="Basic and acidic residues" evidence="1">
    <location>
        <begin position="473"/>
        <end position="482"/>
    </location>
</feature>
<feature type="compositionally biased region" description="Basic and acidic residues" evidence="1">
    <location>
        <begin position="754"/>
        <end position="769"/>
    </location>
</feature>
<dbReference type="RefSeq" id="XP_001749249.1">
    <property type="nucleotide sequence ID" value="XM_001749197.1"/>
</dbReference>
<feature type="compositionally biased region" description="Acidic residues" evidence="1">
    <location>
        <begin position="925"/>
        <end position="954"/>
    </location>
</feature>
<evidence type="ECO:0008006" key="4">
    <source>
        <dbReference type="Google" id="ProtNLM"/>
    </source>
</evidence>
<dbReference type="KEGG" id="mbr:MONBRDRAFT_38604"/>
<evidence type="ECO:0000313" key="2">
    <source>
        <dbReference type="EMBL" id="EDQ86055.1"/>
    </source>
</evidence>
<dbReference type="AlphaFoldDB" id="A9V920"/>
<feature type="compositionally biased region" description="Polar residues" evidence="1">
    <location>
        <begin position="793"/>
        <end position="813"/>
    </location>
</feature>
<dbReference type="EMBL" id="CH991569">
    <property type="protein sequence ID" value="EDQ86055.1"/>
    <property type="molecule type" value="Genomic_DNA"/>
</dbReference>
<dbReference type="STRING" id="81824.A9V920"/>
<gene>
    <name evidence="2" type="ORF">MONBRDRAFT_38604</name>
</gene>
<dbReference type="OMA" id="ANDDWIN"/>
<organism evidence="2 3">
    <name type="scientific">Monosiga brevicollis</name>
    <name type="common">Choanoflagellate</name>
    <dbReference type="NCBI Taxonomy" id="81824"/>
    <lineage>
        <taxon>Eukaryota</taxon>
        <taxon>Choanoflagellata</taxon>
        <taxon>Craspedida</taxon>
        <taxon>Salpingoecidae</taxon>
        <taxon>Monosiga</taxon>
    </lineage>
</organism>
<dbReference type="InParanoid" id="A9V920"/>
<dbReference type="Gene3D" id="1.10.510.10">
    <property type="entry name" value="Transferase(Phosphotransferase) domain 1"/>
    <property type="match status" value="1"/>
</dbReference>
<feature type="compositionally biased region" description="Acidic residues" evidence="1">
    <location>
        <begin position="710"/>
        <end position="729"/>
    </location>
</feature>
<dbReference type="GeneID" id="5894449"/>
<dbReference type="Proteomes" id="UP000001357">
    <property type="component" value="Unassembled WGS sequence"/>
</dbReference>
<accession>A9V920</accession>
<feature type="region of interest" description="Disordered" evidence="1">
    <location>
        <begin position="468"/>
        <end position="954"/>
    </location>
</feature>
<dbReference type="PANTHER" id="PTHR12984:SF3">
    <property type="entry name" value="N-TERMINAL KINASE-LIKE PROTEIN"/>
    <property type="match status" value="1"/>
</dbReference>
<evidence type="ECO:0000313" key="3">
    <source>
        <dbReference type="Proteomes" id="UP000001357"/>
    </source>
</evidence>
<proteinExistence type="predicted"/>
<name>A9V920_MONBE</name>
<dbReference type="PANTHER" id="PTHR12984">
    <property type="entry name" value="SCY1-RELATED S/T PROTEIN KINASE-LIKE"/>
    <property type="match status" value="1"/>
</dbReference>
<feature type="compositionally biased region" description="Basic residues" evidence="1">
    <location>
        <begin position="833"/>
        <end position="844"/>
    </location>
</feature>
<feature type="compositionally biased region" description="Basic and acidic residues" evidence="1">
    <location>
        <begin position="543"/>
        <end position="566"/>
    </location>
</feature>
<protein>
    <recommendedName>
        <fullName evidence="4">Protein kinase domain-containing protein</fullName>
    </recommendedName>
</protein>